<dbReference type="KEGG" id="ahs:AHALO_1527"/>
<dbReference type="Pfam" id="PF12867">
    <property type="entry name" value="DinB_2"/>
    <property type="match status" value="1"/>
</dbReference>
<protein>
    <submittedName>
        <fullName evidence="7">Methyltransferase</fullName>
    </submittedName>
</protein>
<keyword evidence="1" id="KW-0560">Oxidoreductase</keyword>
<dbReference type="InterPro" id="IPR027625">
    <property type="entry name" value="OvoA_Cterm"/>
</dbReference>
<evidence type="ECO:0000313" key="7">
    <source>
        <dbReference type="EMBL" id="PKI80782.1"/>
    </source>
</evidence>
<dbReference type="OrthoDB" id="9768004at2"/>
<dbReference type="InterPro" id="IPR042095">
    <property type="entry name" value="SUMF_sf"/>
</dbReference>
<dbReference type="AlphaFoldDB" id="A0A2N1J2S9"/>
<dbReference type="InterPro" id="IPR029063">
    <property type="entry name" value="SAM-dependent_MTases_sf"/>
</dbReference>
<dbReference type="GO" id="GO:0008168">
    <property type="term" value="F:methyltransferase activity"/>
    <property type="evidence" value="ECO:0007669"/>
    <property type="project" value="UniProtKB-KW"/>
</dbReference>
<keyword evidence="8" id="KW-1185">Reference proteome</keyword>
<evidence type="ECO:0000259" key="6">
    <source>
        <dbReference type="Pfam" id="PF12867"/>
    </source>
</evidence>
<dbReference type="InterPro" id="IPR024775">
    <property type="entry name" value="DinB-like"/>
</dbReference>
<reference evidence="7 8" key="1">
    <citation type="submission" date="2017-09" db="EMBL/GenBank/DDBJ databases">
        <title>Genomics of the genus Arcobacter.</title>
        <authorList>
            <person name="Perez-Cataluna A."/>
            <person name="Figueras M.J."/>
            <person name="Salas-Masso N."/>
        </authorList>
    </citation>
    <scope>NUCLEOTIDE SEQUENCE [LARGE SCALE GENOMIC DNA]</scope>
    <source>
        <strain evidence="7 8">DSM 18005</strain>
    </source>
</reference>
<dbReference type="InterPro" id="IPR027577">
    <property type="entry name" value="OvoA_Nterm"/>
</dbReference>
<dbReference type="Gene3D" id="3.40.50.150">
    <property type="entry name" value="Vaccinia Virus protein VP39"/>
    <property type="match status" value="1"/>
</dbReference>
<evidence type="ECO:0000256" key="2">
    <source>
        <dbReference type="ARBA" id="ARBA00023004"/>
    </source>
</evidence>
<dbReference type="GO" id="GO:0032259">
    <property type="term" value="P:methylation"/>
    <property type="evidence" value="ECO:0007669"/>
    <property type="project" value="UniProtKB-KW"/>
</dbReference>
<organism evidence="7 8">
    <name type="scientific">Malaciobacter halophilus</name>
    <dbReference type="NCBI Taxonomy" id="197482"/>
    <lineage>
        <taxon>Bacteria</taxon>
        <taxon>Pseudomonadati</taxon>
        <taxon>Campylobacterota</taxon>
        <taxon>Epsilonproteobacteria</taxon>
        <taxon>Campylobacterales</taxon>
        <taxon>Arcobacteraceae</taxon>
        <taxon>Malaciobacter</taxon>
    </lineage>
</organism>
<dbReference type="InterPro" id="IPR051043">
    <property type="entry name" value="Sulfatase_Mod_Factor_Kinase"/>
</dbReference>
<dbReference type="InterPro" id="IPR016187">
    <property type="entry name" value="CTDL_fold"/>
</dbReference>
<dbReference type="Pfam" id="PF03781">
    <property type="entry name" value="FGE-sulfatase"/>
    <property type="match status" value="1"/>
</dbReference>
<dbReference type="RefSeq" id="WP_101184741.1">
    <property type="nucleotide sequence ID" value="NZ_CP031218.1"/>
</dbReference>
<comment type="caution">
    <text evidence="7">The sequence shown here is derived from an EMBL/GenBank/DDBJ whole genome shotgun (WGS) entry which is preliminary data.</text>
</comment>
<keyword evidence="7" id="KW-0489">Methyltransferase</keyword>
<dbReference type="CDD" id="cd02440">
    <property type="entry name" value="AdoMet_MTases"/>
    <property type="match status" value="1"/>
</dbReference>
<feature type="domain" description="Methyltransferase type 11" evidence="5">
    <location>
        <begin position="500"/>
        <end position="623"/>
    </location>
</feature>
<dbReference type="Gene3D" id="3.90.1580.10">
    <property type="entry name" value="paralog of FGE (formylglycine-generating enzyme)"/>
    <property type="match status" value="1"/>
</dbReference>
<keyword evidence="7" id="KW-0808">Transferase</keyword>
<name>A0A2N1J2S9_9BACT</name>
<proteinExistence type="predicted"/>
<dbReference type="Pfam" id="PF08241">
    <property type="entry name" value="Methyltransf_11"/>
    <property type="match status" value="1"/>
</dbReference>
<dbReference type="NCBIfam" id="TIGR04345">
    <property type="entry name" value="ovoA_Cterm"/>
    <property type="match status" value="1"/>
</dbReference>
<comment type="pathway">
    <text evidence="3">Amino-acid biosynthesis; ergothioneine biosynthesis.</text>
</comment>
<evidence type="ECO:0000256" key="3">
    <source>
        <dbReference type="ARBA" id="ARBA00037882"/>
    </source>
</evidence>
<feature type="domain" description="Sulfatase-modifying factor enzyme-like" evidence="4">
    <location>
        <begin position="216"/>
        <end position="441"/>
    </location>
</feature>
<evidence type="ECO:0000259" key="4">
    <source>
        <dbReference type="Pfam" id="PF03781"/>
    </source>
</evidence>
<keyword evidence="2" id="KW-0408">Iron</keyword>
<dbReference type="InterPro" id="IPR013216">
    <property type="entry name" value="Methyltransf_11"/>
</dbReference>
<evidence type="ECO:0000313" key="8">
    <source>
        <dbReference type="Proteomes" id="UP000233248"/>
    </source>
</evidence>
<evidence type="ECO:0000256" key="1">
    <source>
        <dbReference type="ARBA" id="ARBA00023002"/>
    </source>
</evidence>
<sequence>MKYIADTINLSKGTVEEKREQIKNYFLQTYELDEKLFDLLKDKKSIYEQPNRLRHPLIFYYGHTATFFINKLIVGKLINKRVNKHFESIFAIGVDEMSWDDLNSENYTWPEFEEVKAYRDEVKKLVLNLIDTIEFKMPINWDTPMWVILMGIEHENIHIETSSVLLRELDISHFGKKELFTYCTEYKNEYPKNELLDVSANEVILQKDRKNPIYYGWDNEFSYHKAQIKEFKASKYLVSNGEFLEFVEEGGYSKLKYFSKDGLKWLDFSQAKMPTFWIKKDNKYYLRQIDNIVPLPLNYPVDINVYEAEAFCKYKSEKLGFEVRLPSEDEYYRLYDYVNAENKEANIGLKYFNQTPVDKYNFDGFYDVKGNVWQWSITPTYPFDDFETHPVYDDFTTPTFDDRHALMKGGSFISLGNETLRSARYAFRKHFFQHAGFRYVKSNNDYRTKLNDNVYETDELISQYCEFHYAQEYFNVKNFPKNSIELLKPYLKDVKKKRALDLGCSVGRSSFELAKIFDEVLGIDFSANFINVGVKLKKYDNLIYKIKVEGEIFEDKSVSLKDLGLDKVKNRVEFMQGDACNLKSIYTSYDLIFCSNLIDRLYYPQKFLDDIPKRVNKGGLLVLLSPYTWLEEYTPKSNWLGGYYKHNKEVKTLDTLKQNLNKEYELVDLIDVPFVIKETSRKYQHSISQMSIWKKK</sequence>
<dbReference type="GO" id="GO:0120147">
    <property type="term" value="F:formylglycine-generating oxidase activity"/>
    <property type="evidence" value="ECO:0007669"/>
    <property type="project" value="TreeGrafter"/>
</dbReference>
<dbReference type="InterPro" id="IPR005532">
    <property type="entry name" value="SUMF_dom"/>
</dbReference>
<accession>A0A2N1J2S9</accession>
<feature type="domain" description="DinB-like" evidence="6">
    <location>
        <begin position="34"/>
        <end position="161"/>
    </location>
</feature>
<dbReference type="PANTHER" id="PTHR23150">
    <property type="entry name" value="SULFATASE MODIFYING FACTOR 1, 2"/>
    <property type="match status" value="1"/>
</dbReference>
<dbReference type="Proteomes" id="UP000233248">
    <property type="component" value="Unassembled WGS sequence"/>
</dbReference>
<dbReference type="NCBIfam" id="TIGR04344">
    <property type="entry name" value="ovoA_Nterm"/>
    <property type="match status" value="1"/>
</dbReference>
<gene>
    <name evidence="7" type="ORF">CP960_07195</name>
</gene>
<dbReference type="EMBL" id="NXIF01000027">
    <property type="protein sequence ID" value="PKI80782.1"/>
    <property type="molecule type" value="Genomic_DNA"/>
</dbReference>
<dbReference type="SUPFAM" id="SSF53335">
    <property type="entry name" value="S-adenosyl-L-methionine-dependent methyltransferases"/>
    <property type="match status" value="1"/>
</dbReference>
<dbReference type="SUPFAM" id="SSF56436">
    <property type="entry name" value="C-type lectin-like"/>
    <property type="match status" value="1"/>
</dbReference>
<dbReference type="FunFam" id="3.90.1580.10:FF:000006">
    <property type="entry name" value="Generic methyltransferase, putative"/>
    <property type="match status" value="1"/>
</dbReference>
<evidence type="ECO:0000259" key="5">
    <source>
        <dbReference type="Pfam" id="PF08241"/>
    </source>
</evidence>
<dbReference type="PANTHER" id="PTHR23150:SF26">
    <property type="entry name" value="GENERIC METHYLTRANSFERASE"/>
    <property type="match status" value="1"/>
</dbReference>